<keyword evidence="1" id="KW-0472">Membrane</keyword>
<comment type="caution">
    <text evidence="2">The sequence shown here is derived from an EMBL/GenBank/DDBJ whole genome shotgun (WGS) entry which is preliminary data.</text>
</comment>
<reference evidence="2 3" key="1">
    <citation type="submission" date="2018-06" db="EMBL/GenBank/DDBJ databases">
        <title>The draft genome sequences of strains SCU63 and S1.</title>
        <authorList>
            <person name="Gan L."/>
        </authorList>
    </citation>
    <scope>NUCLEOTIDE SEQUENCE [LARGE SCALE GENOMIC DNA]</scope>
    <source>
        <strain evidence="2 3">SCU63</strain>
    </source>
</reference>
<dbReference type="EMBL" id="QLZR01000001">
    <property type="protein sequence ID" value="RAZ81364.1"/>
    <property type="molecule type" value="Genomic_DNA"/>
</dbReference>
<evidence type="ECO:0000313" key="2">
    <source>
        <dbReference type="EMBL" id="RAZ81364.1"/>
    </source>
</evidence>
<accession>A0A365L7G2</accession>
<dbReference type="RefSeq" id="WP_112221862.1">
    <property type="nucleotide sequence ID" value="NZ_CP196859.1"/>
</dbReference>
<dbReference type="AlphaFoldDB" id="A0A365L7G2"/>
<protein>
    <submittedName>
        <fullName evidence="2">Uncharacterized protein</fullName>
    </submittedName>
</protein>
<keyword evidence="1" id="KW-1133">Transmembrane helix</keyword>
<name>A0A365L7G2_9BACL</name>
<evidence type="ECO:0000313" key="3">
    <source>
        <dbReference type="Proteomes" id="UP000251002"/>
    </source>
</evidence>
<keyword evidence="1" id="KW-0812">Transmembrane</keyword>
<organism evidence="2 3">
    <name type="scientific">Planococcus halotolerans</name>
    <dbReference type="NCBI Taxonomy" id="2233542"/>
    <lineage>
        <taxon>Bacteria</taxon>
        <taxon>Bacillati</taxon>
        <taxon>Bacillota</taxon>
        <taxon>Bacilli</taxon>
        <taxon>Bacillales</taxon>
        <taxon>Caryophanaceae</taxon>
        <taxon>Planococcus</taxon>
    </lineage>
</organism>
<feature type="transmembrane region" description="Helical" evidence="1">
    <location>
        <begin position="31"/>
        <end position="52"/>
    </location>
</feature>
<keyword evidence="3" id="KW-1185">Reference proteome</keyword>
<gene>
    <name evidence="2" type="ORF">DP120_03530</name>
</gene>
<evidence type="ECO:0000256" key="1">
    <source>
        <dbReference type="SAM" id="Phobius"/>
    </source>
</evidence>
<sequence length="142" mass="16156">MYYLLLAFGLLFAIAAPGGFIYMYMTRKFKFLRSIQLIGIFLLGILLLTMTLPSLKYMVLKQYDVVEGECRIEISTSGRSADATLHMVDADEYFSFPDVPGLDAYGLDIPYYCEVTVSKDHVFEIQYKIFDVETGNLLVSNE</sequence>
<dbReference type="Proteomes" id="UP000251002">
    <property type="component" value="Unassembled WGS sequence"/>
</dbReference>
<proteinExistence type="predicted"/>